<dbReference type="Pfam" id="PF00400">
    <property type="entry name" value="WD40"/>
    <property type="match status" value="1"/>
</dbReference>
<dbReference type="InterPro" id="IPR015943">
    <property type="entry name" value="WD40/YVTN_repeat-like_dom_sf"/>
</dbReference>
<evidence type="ECO:0000256" key="1">
    <source>
        <dbReference type="PROSITE-ProRule" id="PRU00221"/>
    </source>
</evidence>
<keyword evidence="1" id="KW-0853">WD repeat</keyword>
<dbReference type="GO" id="GO:0034388">
    <property type="term" value="C:Pwp2p-containing subcomplex of 90S preribosome"/>
    <property type="evidence" value="ECO:0007669"/>
    <property type="project" value="TreeGrafter"/>
</dbReference>
<dbReference type="SUPFAM" id="SSF50978">
    <property type="entry name" value="WD40 repeat-like"/>
    <property type="match status" value="1"/>
</dbReference>
<feature type="repeat" description="WD" evidence="1">
    <location>
        <begin position="30"/>
        <end position="63"/>
    </location>
</feature>
<dbReference type="PANTHER" id="PTHR19858:SF0">
    <property type="entry name" value="PERIODIC TRYPTOPHAN PROTEIN 2 HOMOLOG"/>
    <property type="match status" value="1"/>
</dbReference>
<sequence length="63" mass="6804">AAAEVVCAGGFDTFNIFVWSIKTGKLLDILSGHEGPISALTFGRNVTQTTLASCSWDKTLRTW</sequence>
<evidence type="ECO:0000313" key="5">
    <source>
        <dbReference type="Proteomes" id="UP000681967"/>
    </source>
</evidence>
<feature type="non-terminal residue" evidence="2">
    <location>
        <position position="63"/>
    </location>
</feature>
<dbReference type="InterPro" id="IPR036322">
    <property type="entry name" value="WD40_repeat_dom_sf"/>
</dbReference>
<dbReference type="Proteomes" id="UP000681720">
    <property type="component" value="Unassembled WGS sequence"/>
</dbReference>
<dbReference type="Gene3D" id="2.130.10.10">
    <property type="entry name" value="YVTN repeat-like/Quinoprotein amine dehydrogenase"/>
    <property type="match status" value="1"/>
</dbReference>
<dbReference type="EMBL" id="CAJOBH010123814">
    <property type="protein sequence ID" value="CAF4725011.1"/>
    <property type="molecule type" value="Genomic_DNA"/>
</dbReference>
<dbReference type="PROSITE" id="PS50082">
    <property type="entry name" value="WD_REPEATS_2"/>
    <property type="match status" value="1"/>
</dbReference>
<dbReference type="InterPro" id="IPR001680">
    <property type="entry name" value="WD40_rpt"/>
</dbReference>
<dbReference type="PANTHER" id="PTHR19858">
    <property type="entry name" value="WD40 REPEAT PROTEIN"/>
    <property type="match status" value="1"/>
</dbReference>
<dbReference type="GO" id="GO:0032040">
    <property type="term" value="C:small-subunit processome"/>
    <property type="evidence" value="ECO:0007669"/>
    <property type="project" value="TreeGrafter"/>
</dbReference>
<protein>
    <submittedName>
        <fullName evidence="2">Uncharacterized protein</fullName>
    </submittedName>
</protein>
<proteinExistence type="predicted"/>
<name>A0A8S2YM10_9BILA</name>
<dbReference type="Proteomes" id="UP000681967">
    <property type="component" value="Unassembled WGS sequence"/>
</dbReference>
<feature type="non-terminal residue" evidence="2">
    <location>
        <position position="1"/>
    </location>
</feature>
<dbReference type="PROSITE" id="PS50294">
    <property type="entry name" value="WD_REPEATS_REGION"/>
    <property type="match status" value="1"/>
</dbReference>
<organism evidence="2 5">
    <name type="scientific">Rotaria magnacalcarata</name>
    <dbReference type="NCBI Taxonomy" id="392030"/>
    <lineage>
        <taxon>Eukaryota</taxon>
        <taxon>Metazoa</taxon>
        <taxon>Spiralia</taxon>
        <taxon>Gnathifera</taxon>
        <taxon>Rotifera</taxon>
        <taxon>Eurotatoria</taxon>
        <taxon>Bdelloidea</taxon>
        <taxon>Philodinida</taxon>
        <taxon>Philodinidae</taxon>
        <taxon>Rotaria</taxon>
    </lineage>
</organism>
<evidence type="ECO:0000313" key="4">
    <source>
        <dbReference type="EMBL" id="CAF4725011.1"/>
    </source>
</evidence>
<reference evidence="2" key="1">
    <citation type="submission" date="2021-02" db="EMBL/GenBank/DDBJ databases">
        <authorList>
            <person name="Nowell W R."/>
        </authorList>
    </citation>
    <scope>NUCLEOTIDE SEQUENCE</scope>
</reference>
<dbReference type="AlphaFoldDB" id="A0A8S2YM10"/>
<comment type="caution">
    <text evidence="2">The sequence shown here is derived from an EMBL/GenBank/DDBJ whole genome shotgun (WGS) entry which is preliminary data.</text>
</comment>
<dbReference type="InterPro" id="IPR027145">
    <property type="entry name" value="PWP2"/>
</dbReference>
<gene>
    <name evidence="2" type="ORF">BYL167_LOCUS38226</name>
    <name evidence="4" type="ORF">BYL167_LOCUS45038</name>
    <name evidence="3" type="ORF">GIL414_LOCUS43846</name>
</gene>
<dbReference type="EMBL" id="CAJOBH010088656">
    <property type="protein sequence ID" value="CAF4553769.1"/>
    <property type="molecule type" value="Genomic_DNA"/>
</dbReference>
<dbReference type="EMBL" id="CAJOBJ010130947">
    <property type="protein sequence ID" value="CAF4720964.1"/>
    <property type="molecule type" value="Genomic_DNA"/>
</dbReference>
<evidence type="ECO:0000313" key="3">
    <source>
        <dbReference type="EMBL" id="CAF4720964.1"/>
    </source>
</evidence>
<dbReference type="GO" id="GO:0000462">
    <property type="term" value="P:maturation of SSU-rRNA from tricistronic rRNA transcript (SSU-rRNA, 5.8S rRNA, LSU-rRNA)"/>
    <property type="evidence" value="ECO:0007669"/>
    <property type="project" value="TreeGrafter"/>
</dbReference>
<evidence type="ECO:0000313" key="2">
    <source>
        <dbReference type="EMBL" id="CAF4553769.1"/>
    </source>
</evidence>
<accession>A0A8S2YM10</accession>
<dbReference type="GO" id="GO:0000028">
    <property type="term" value="P:ribosomal small subunit assembly"/>
    <property type="evidence" value="ECO:0007669"/>
    <property type="project" value="TreeGrafter"/>
</dbReference>